<name>A0A918QF26_9CAUL</name>
<accession>A0A918QF26</accession>
<proteinExistence type="predicted"/>
<reference evidence="1" key="1">
    <citation type="journal article" date="2014" name="Int. J. Syst. Evol. Microbiol.">
        <title>Complete genome sequence of Corynebacterium casei LMG S-19264T (=DSM 44701T), isolated from a smear-ripened cheese.</title>
        <authorList>
            <consortium name="US DOE Joint Genome Institute (JGI-PGF)"/>
            <person name="Walter F."/>
            <person name="Albersmeier A."/>
            <person name="Kalinowski J."/>
            <person name="Ruckert C."/>
        </authorList>
    </citation>
    <scope>NUCLEOTIDE SEQUENCE</scope>
    <source>
        <strain evidence="1">KCTC 32296</strain>
    </source>
</reference>
<protein>
    <submittedName>
        <fullName evidence="1">Uncharacterized protein</fullName>
    </submittedName>
</protein>
<keyword evidence="2" id="KW-1185">Reference proteome</keyword>
<dbReference type="RefSeq" id="WP_189489095.1">
    <property type="nucleotide sequence ID" value="NZ_BMZB01000009.1"/>
</dbReference>
<dbReference type="EMBL" id="BMZB01000009">
    <property type="protein sequence ID" value="GGZ45364.1"/>
    <property type="molecule type" value="Genomic_DNA"/>
</dbReference>
<dbReference type="AlphaFoldDB" id="A0A918QF26"/>
<organism evidence="1 2">
    <name type="scientific">Asticcacaulis endophyticus</name>
    <dbReference type="NCBI Taxonomy" id="1395890"/>
    <lineage>
        <taxon>Bacteria</taxon>
        <taxon>Pseudomonadati</taxon>
        <taxon>Pseudomonadota</taxon>
        <taxon>Alphaproteobacteria</taxon>
        <taxon>Caulobacterales</taxon>
        <taxon>Caulobacteraceae</taxon>
        <taxon>Asticcacaulis</taxon>
    </lineage>
</organism>
<evidence type="ECO:0000313" key="2">
    <source>
        <dbReference type="Proteomes" id="UP000662572"/>
    </source>
</evidence>
<reference evidence="1" key="2">
    <citation type="submission" date="2020-09" db="EMBL/GenBank/DDBJ databases">
        <authorList>
            <person name="Sun Q."/>
            <person name="Kim S."/>
        </authorList>
    </citation>
    <scope>NUCLEOTIDE SEQUENCE</scope>
    <source>
        <strain evidence="1">KCTC 32296</strain>
    </source>
</reference>
<comment type="caution">
    <text evidence="1">The sequence shown here is derived from an EMBL/GenBank/DDBJ whole genome shotgun (WGS) entry which is preliminary data.</text>
</comment>
<sequence>MIESISERLIDQRHRNRIIEEVHSLTLGIGSWGAAEYFNAFYDHMNDDEPWQNSAMTEEEWCRLNELCQLMNKACDSTPGDLTDQELIDSGWPDRIKPDAQKVLDVFLKRGRFSEEFEQEAPSYEAGQTWLSLCWKL</sequence>
<dbReference type="Proteomes" id="UP000662572">
    <property type="component" value="Unassembled WGS sequence"/>
</dbReference>
<gene>
    <name evidence="1" type="ORF">GCM10011273_35090</name>
</gene>
<evidence type="ECO:0000313" key="1">
    <source>
        <dbReference type="EMBL" id="GGZ45364.1"/>
    </source>
</evidence>